<sequence length="152" mass="17620">MRTLKELDKSGPKKCVISQSVKYVIQNLVDDDLVYFWSLPSTAGNQLRNVYSILESDLQSSKKRHAELVEQAEALNNHLTAVQRDHEVRSQIEERKIRIDAAYEDAKRKEKSLQDKNELKQKLRSFCFAFLEQLHPFALSMARVELGQPLFT</sequence>
<dbReference type="AlphaFoldDB" id="A0A4Y1QLZ6"/>
<gene>
    <name evidence="3" type="ORF">Prudu_000761</name>
</gene>
<reference evidence="3" key="1">
    <citation type="journal article" date="2019" name="Science">
        <title>Mutation of a bHLH transcription factor allowed almond domestication.</title>
        <authorList>
            <person name="Sanchez-Perez R."/>
            <person name="Pavan S."/>
            <person name="Mazzeo R."/>
            <person name="Moldovan C."/>
            <person name="Aiese Cigliano R."/>
            <person name="Del Cueto J."/>
            <person name="Ricciardi F."/>
            <person name="Lotti C."/>
            <person name="Ricciardi L."/>
            <person name="Dicenta F."/>
            <person name="Lopez-Marques R.L."/>
            <person name="Lindberg Moller B."/>
        </authorList>
    </citation>
    <scope>NUCLEOTIDE SEQUENCE</scope>
</reference>
<feature type="coiled-coil region" evidence="1">
    <location>
        <begin position="58"/>
        <end position="123"/>
    </location>
</feature>
<dbReference type="EMBL" id="AP019297">
    <property type="protein sequence ID" value="BBG92900.1"/>
    <property type="molecule type" value="Genomic_DNA"/>
</dbReference>
<organism evidence="3">
    <name type="scientific">Prunus dulcis</name>
    <name type="common">Almond</name>
    <name type="synonym">Amygdalus dulcis</name>
    <dbReference type="NCBI Taxonomy" id="3755"/>
    <lineage>
        <taxon>Eukaryota</taxon>
        <taxon>Viridiplantae</taxon>
        <taxon>Streptophyta</taxon>
        <taxon>Embryophyta</taxon>
        <taxon>Tracheophyta</taxon>
        <taxon>Spermatophyta</taxon>
        <taxon>Magnoliopsida</taxon>
        <taxon>eudicotyledons</taxon>
        <taxon>Gunneridae</taxon>
        <taxon>Pentapetalae</taxon>
        <taxon>rosids</taxon>
        <taxon>fabids</taxon>
        <taxon>Rosales</taxon>
        <taxon>Rosaceae</taxon>
        <taxon>Amygdaloideae</taxon>
        <taxon>Amygdaleae</taxon>
        <taxon>Prunus</taxon>
    </lineage>
</organism>
<proteinExistence type="predicted"/>
<dbReference type="Pfam" id="PF03962">
    <property type="entry name" value="Mnd1"/>
    <property type="match status" value="1"/>
</dbReference>
<dbReference type="InterPro" id="IPR040453">
    <property type="entry name" value="Mnd1_HTH"/>
</dbReference>
<evidence type="ECO:0000256" key="1">
    <source>
        <dbReference type="SAM" id="Coils"/>
    </source>
</evidence>
<protein>
    <submittedName>
        <fullName evidence="3">Mnd1 family protein</fullName>
    </submittedName>
</protein>
<evidence type="ECO:0000313" key="3">
    <source>
        <dbReference type="EMBL" id="BBG92900.1"/>
    </source>
</evidence>
<keyword evidence="1" id="KW-0175">Coiled coil</keyword>
<evidence type="ECO:0000259" key="2">
    <source>
        <dbReference type="Pfam" id="PF03962"/>
    </source>
</evidence>
<accession>A0A4Y1QLZ6</accession>
<feature type="domain" description="Mnd1 HTH" evidence="2">
    <location>
        <begin position="3"/>
        <end position="34"/>
    </location>
</feature>
<name>A0A4Y1QLZ6_PRUDU</name>